<evidence type="ECO:0000256" key="3">
    <source>
        <dbReference type="ARBA" id="ARBA00022516"/>
    </source>
</evidence>
<dbReference type="InterPro" id="IPR003758">
    <property type="entry name" value="LpxK"/>
</dbReference>
<dbReference type="UniPathway" id="UPA00359">
    <property type="reaction ID" value="UER00482"/>
</dbReference>
<dbReference type="EMBL" id="LAZR01020334">
    <property type="protein sequence ID" value="KKL89263.1"/>
    <property type="molecule type" value="Genomic_DNA"/>
</dbReference>
<evidence type="ECO:0000256" key="6">
    <source>
        <dbReference type="ARBA" id="ARBA00022741"/>
    </source>
</evidence>
<dbReference type="PANTHER" id="PTHR42724:SF1">
    <property type="entry name" value="TETRAACYLDISACCHARIDE 4'-KINASE, MITOCHONDRIAL-RELATED"/>
    <property type="match status" value="1"/>
</dbReference>
<dbReference type="GO" id="GO:0005886">
    <property type="term" value="C:plasma membrane"/>
    <property type="evidence" value="ECO:0007669"/>
    <property type="project" value="TreeGrafter"/>
</dbReference>
<dbReference type="SUPFAM" id="SSF52540">
    <property type="entry name" value="P-loop containing nucleoside triphosphate hydrolases"/>
    <property type="match status" value="1"/>
</dbReference>
<evidence type="ECO:0000256" key="8">
    <source>
        <dbReference type="ARBA" id="ARBA00022840"/>
    </source>
</evidence>
<protein>
    <recommendedName>
        <fullName evidence="2">tetraacyldisaccharide 4'-kinase</fullName>
        <ecNumber evidence="2">2.7.1.130</ecNumber>
    </recommendedName>
</protein>
<keyword evidence="5" id="KW-0808">Transferase</keyword>
<keyword evidence="8" id="KW-0067">ATP-binding</keyword>
<gene>
    <name evidence="10" type="ORF">LCGC14_1916470</name>
</gene>
<comment type="pathway">
    <text evidence="1">Glycolipid biosynthesis; lipid IV(A) biosynthesis; lipid IV(A) from (3R)-3-hydroxytetradecanoyl-[acyl-carrier-protein] and UDP-N-acetyl-alpha-D-glucosamine: step 6/6.</text>
</comment>
<keyword evidence="3" id="KW-0444">Lipid biosynthesis</keyword>
<evidence type="ECO:0000256" key="9">
    <source>
        <dbReference type="ARBA" id="ARBA00023098"/>
    </source>
</evidence>
<dbReference type="GO" id="GO:0009029">
    <property type="term" value="F:lipid-A 4'-kinase activity"/>
    <property type="evidence" value="ECO:0007669"/>
    <property type="project" value="UniProtKB-EC"/>
</dbReference>
<dbReference type="InterPro" id="IPR027417">
    <property type="entry name" value="P-loop_NTPase"/>
</dbReference>
<keyword evidence="4" id="KW-0441">Lipid A biosynthesis</keyword>
<dbReference type="EC" id="2.7.1.130" evidence="2"/>
<keyword evidence="6" id="KW-0547">Nucleotide-binding</keyword>
<evidence type="ECO:0000256" key="4">
    <source>
        <dbReference type="ARBA" id="ARBA00022556"/>
    </source>
</evidence>
<proteinExistence type="inferred from homology"/>
<evidence type="ECO:0000256" key="7">
    <source>
        <dbReference type="ARBA" id="ARBA00022777"/>
    </source>
</evidence>
<sequence>MSKIELSWYKPFGLITLLLLPLSALFWVVSSFRKLLYIAKILKPFECETPVIVVGNIGVGGNGKTPFVLWLYKYLTEQGLSVGIISRGYGGQSDNYPLLVTSVVDAQQAGDEPVLLYHRLKCPIAVGPNRQHNIDLLEKNYTLDVIISDDGMQHYKMPRSIECCIVDSERRFGNGFVMPAGPLRETTKRLQSVDIVIENGGEANNSYVLQVSNLRLVNSSDGAKSNVSEAHAISAIGNPKRFESSLEAQDIKLLSTHHFRDHYAYTADDFTQFGDDCIIMTEKDAVKCKSFAKSNWYYLPVDAEPSDSVINTLNLLLKEKGILNGL</sequence>
<evidence type="ECO:0000256" key="1">
    <source>
        <dbReference type="ARBA" id="ARBA00004870"/>
    </source>
</evidence>
<dbReference type="GO" id="GO:0005524">
    <property type="term" value="F:ATP binding"/>
    <property type="evidence" value="ECO:0007669"/>
    <property type="project" value="UniProtKB-KW"/>
</dbReference>
<dbReference type="NCBIfam" id="TIGR00682">
    <property type="entry name" value="lpxK"/>
    <property type="match status" value="1"/>
</dbReference>
<organism evidence="10">
    <name type="scientific">marine sediment metagenome</name>
    <dbReference type="NCBI Taxonomy" id="412755"/>
    <lineage>
        <taxon>unclassified sequences</taxon>
        <taxon>metagenomes</taxon>
        <taxon>ecological metagenomes</taxon>
    </lineage>
</organism>
<keyword evidence="9" id="KW-0443">Lipid metabolism</keyword>
<dbReference type="Pfam" id="PF02606">
    <property type="entry name" value="LpxK"/>
    <property type="match status" value="1"/>
</dbReference>
<reference evidence="10" key="1">
    <citation type="journal article" date="2015" name="Nature">
        <title>Complex archaea that bridge the gap between prokaryotes and eukaryotes.</title>
        <authorList>
            <person name="Spang A."/>
            <person name="Saw J.H."/>
            <person name="Jorgensen S.L."/>
            <person name="Zaremba-Niedzwiedzka K."/>
            <person name="Martijn J."/>
            <person name="Lind A.E."/>
            <person name="van Eijk R."/>
            <person name="Schleper C."/>
            <person name="Guy L."/>
            <person name="Ettema T.J."/>
        </authorList>
    </citation>
    <scope>NUCLEOTIDE SEQUENCE</scope>
</reference>
<dbReference type="HAMAP" id="MF_00409">
    <property type="entry name" value="LpxK"/>
    <property type="match status" value="1"/>
</dbReference>
<name>A0A0F9FSW4_9ZZZZ</name>
<dbReference type="GO" id="GO:0009245">
    <property type="term" value="P:lipid A biosynthetic process"/>
    <property type="evidence" value="ECO:0007669"/>
    <property type="project" value="UniProtKB-KW"/>
</dbReference>
<dbReference type="GO" id="GO:0009244">
    <property type="term" value="P:lipopolysaccharide core region biosynthetic process"/>
    <property type="evidence" value="ECO:0007669"/>
    <property type="project" value="TreeGrafter"/>
</dbReference>
<keyword evidence="7" id="KW-0418">Kinase</keyword>
<evidence type="ECO:0000256" key="2">
    <source>
        <dbReference type="ARBA" id="ARBA00012071"/>
    </source>
</evidence>
<dbReference type="PANTHER" id="PTHR42724">
    <property type="entry name" value="TETRAACYLDISACCHARIDE 4'-KINASE"/>
    <property type="match status" value="1"/>
</dbReference>
<evidence type="ECO:0000256" key="5">
    <source>
        <dbReference type="ARBA" id="ARBA00022679"/>
    </source>
</evidence>
<accession>A0A0F9FSW4</accession>
<dbReference type="AlphaFoldDB" id="A0A0F9FSW4"/>
<evidence type="ECO:0000313" key="10">
    <source>
        <dbReference type="EMBL" id="KKL89263.1"/>
    </source>
</evidence>
<comment type="caution">
    <text evidence="10">The sequence shown here is derived from an EMBL/GenBank/DDBJ whole genome shotgun (WGS) entry which is preliminary data.</text>
</comment>